<dbReference type="EMBL" id="CP002214">
    <property type="protein sequence ID" value="ADO59658.1"/>
    <property type="molecule type" value="Genomic_DNA"/>
</dbReference>
<protein>
    <recommendedName>
        <fullName evidence="1">ART-PolyVal-like domain-containing protein</fullName>
    </recommendedName>
</protein>
<accession>E3EJR0</accession>
<reference evidence="2 3" key="1">
    <citation type="journal article" date="2011" name="J. Bacteriol.">
        <title>Complete genome sequence of Paenibacillus polymyxa SC2, a strain of plant growth-promoting Rhizobacterium with broad-spectrum antimicrobial activity.</title>
        <authorList>
            <person name="Ma M."/>
            <person name="Wang C."/>
            <person name="Ding Y."/>
            <person name="Li L."/>
            <person name="Shen D."/>
            <person name="Jiang X."/>
            <person name="Guan D."/>
            <person name="Cao F."/>
            <person name="Chen H."/>
            <person name="Feng R."/>
            <person name="Wang X."/>
            <person name="Ge Y."/>
            <person name="Yao L."/>
            <person name="Bing X."/>
            <person name="Yang X."/>
            <person name="Li J."/>
            <person name="Du B."/>
        </authorList>
    </citation>
    <scope>NUCLEOTIDE SEQUENCE [LARGE SCALE GENOMIC DNA]</scope>
    <source>
        <strain evidence="2 3">SC2</strain>
        <plasmid evidence="3">pSC2</plasmid>
    </source>
</reference>
<name>E3EJR0_PAEPS</name>
<geneLocation type="plasmid" evidence="2 3">
    <name>pSC2</name>
</geneLocation>
<sequence>MNKAFFKWFKQSKAIDVGGKPQIFFHGSIQEFSVFDTSRIRANETDALYNGFWFSSNKDDASPAWSDPKYVNAYYLSVQKPAPHTVIKELFKEIKADEQSYSKFSIEKGFRSWADVVRFELQVMGYDGVIHRDIPEINRKEFEEKGETVYNSNRCFQYKLKKHDDLGGVDLYRIQCGREDYITGYEDLKDFLHQHSERVFVVFKPSQIKSIHNEGSWCPDHNDVRY</sequence>
<dbReference type="Pfam" id="PF18760">
    <property type="entry name" value="ART-PolyVal"/>
    <property type="match status" value="1"/>
</dbReference>
<dbReference type="PATRIC" id="fig|886882.15.peg.5672"/>
<proteinExistence type="predicted"/>
<dbReference type="InterPro" id="IPR049522">
    <property type="entry name" value="ART-PolyVal_dom"/>
</dbReference>
<evidence type="ECO:0000259" key="1">
    <source>
        <dbReference type="Pfam" id="PF18760"/>
    </source>
</evidence>
<dbReference type="HOGENOM" id="CLU_1223759_0_0_9"/>
<feature type="domain" description="ART-PolyVal-like" evidence="1">
    <location>
        <begin position="17"/>
        <end position="216"/>
    </location>
</feature>
<evidence type="ECO:0000313" key="3">
    <source>
        <dbReference type="Proteomes" id="UP000006868"/>
    </source>
</evidence>
<evidence type="ECO:0000313" key="2">
    <source>
        <dbReference type="EMBL" id="ADO59658.1"/>
    </source>
</evidence>
<dbReference type="AlphaFoldDB" id="E3EJR0"/>
<organism evidence="2 3">
    <name type="scientific">Paenibacillus polymyxa (strain SC2)</name>
    <name type="common">Bacillus polymyxa</name>
    <dbReference type="NCBI Taxonomy" id="886882"/>
    <lineage>
        <taxon>Bacteria</taxon>
        <taxon>Bacillati</taxon>
        <taxon>Bacillota</taxon>
        <taxon>Bacilli</taxon>
        <taxon>Bacillales</taxon>
        <taxon>Paenibacillaceae</taxon>
        <taxon>Paenibacillus</taxon>
    </lineage>
</organism>
<gene>
    <name evidence="2" type="ORF">PPSC2_26835</name>
</gene>
<dbReference type="KEGG" id="ppm:PPSC2_26835"/>
<dbReference type="Proteomes" id="UP000006868">
    <property type="component" value="Plasmid pSC2"/>
</dbReference>
<dbReference type="OrthoDB" id="5461432at2"/>
<keyword evidence="2" id="KW-0614">Plasmid</keyword>
<dbReference type="RefSeq" id="WP_013386072.1">
    <property type="nucleotide sequence ID" value="NC_014628.2"/>
</dbReference>